<keyword evidence="2 5" id="KW-0238">DNA-binding</keyword>
<evidence type="ECO:0000313" key="9">
    <source>
        <dbReference type="Proteomes" id="UP001652642"/>
    </source>
</evidence>
<evidence type="ECO:0000256" key="7">
    <source>
        <dbReference type="SAM" id="MobiDB-lite"/>
    </source>
</evidence>
<keyword evidence="9" id="KW-1185">Reference proteome</keyword>
<organism evidence="9 10">
    <name type="scientific">Pogona vitticeps</name>
    <name type="common">central bearded dragon</name>
    <dbReference type="NCBI Taxonomy" id="103695"/>
    <lineage>
        <taxon>Eukaryota</taxon>
        <taxon>Metazoa</taxon>
        <taxon>Chordata</taxon>
        <taxon>Craniata</taxon>
        <taxon>Vertebrata</taxon>
        <taxon>Euteleostomi</taxon>
        <taxon>Lepidosauria</taxon>
        <taxon>Squamata</taxon>
        <taxon>Bifurcata</taxon>
        <taxon>Unidentata</taxon>
        <taxon>Episquamata</taxon>
        <taxon>Toxicofera</taxon>
        <taxon>Iguania</taxon>
        <taxon>Acrodonta</taxon>
        <taxon>Agamidae</taxon>
        <taxon>Amphibolurinae</taxon>
        <taxon>Pogona</taxon>
    </lineage>
</organism>
<gene>
    <name evidence="10" type="primary">LOC140705866</name>
</gene>
<feature type="region of interest" description="Disordered" evidence="7">
    <location>
        <begin position="78"/>
        <end position="140"/>
    </location>
</feature>
<feature type="region of interest" description="Disordered" evidence="7">
    <location>
        <begin position="382"/>
        <end position="430"/>
    </location>
</feature>
<evidence type="ECO:0000256" key="5">
    <source>
        <dbReference type="PROSITE-ProRule" id="PRU00108"/>
    </source>
</evidence>
<evidence type="ECO:0000256" key="2">
    <source>
        <dbReference type="ARBA" id="ARBA00023125"/>
    </source>
</evidence>
<feature type="compositionally biased region" description="Low complexity" evidence="7">
    <location>
        <begin position="417"/>
        <end position="430"/>
    </location>
</feature>
<accession>A0ABM5G0F7</accession>
<feature type="domain" description="Homeobox" evidence="8">
    <location>
        <begin position="24"/>
        <end position="84"/>
    </location>
</feature>
<feature type="DNA-binding region" description="Homeobox" evidence="5">
    <location>
        <begin position="26"/>
        <end position="85"/>
    </location>
</feature>
<dbReference type="PROSITE" id="PS50071">
    <property type="entry name" value="HOMEOBOX_2"/>
    <property type="match status" value="1"/>
</dbReference>
<dbReference type="InterPro" id="IPR009057">
    <property type="entry name" value="Homeodomain-like_sf"/>
</dbReference>
<dbReference type="SUPFAM" id="SSF46689">
    <property type="entry name" value="Homeodomain-like"/>
    <property type="match status" value="1"/>
</dbReference>
<dbReference type="GeneID" id="140705866"/>
<evidence type="ECO:0000313" key="10">
    <source>
        <dbReference type="RefSeq" id="XP_072851142.1"/>
    </source>
</evidence>
<evidence type="ECO:0000256" key="3">
    <source>
        <dbReference type="ARBA" id="ARBA00023155"/>
    </source>
</evidence>
<dbReference type="SMART" id="SM00389">
    <property type="entry name" value="HOX"/>
    <property type="match status" value="1"/>
</dbReference>
<dbReference type="InterPro" id="IPR051306">
    <property type="entry name" value="Homeobox_regulator"/>
</dbReference>
<evidence type="ECO:0000259" key="8">
    <source>
        <dbReference type="PROSITE" id="PS50071"/>
    </source>
</evidence>
<evidence type="ECO:0000256" key="6">
    <source>
        <dbReference type="RuleBase" id="RU000682"/>
    </source>
</evidence>
<evidence type="ECO:0000256" key="4">
    <source>
        <dbReference type="ARBA" id="ARBA00023242"/>
    </source>
</evidence>
<comment type="subcellular location">
    <subcellularLocation>
        <location evidence="1 5 6">Nucleus</location>
    </subcellularLocation>
</comment>
<keyword evidence="4 5" id="KW-0539">Nucleus</keyword>
<feature type="region of interest" description="Disordered" evidence="7">
    <location>
        <begin position="1"/>
        <end position="35"/>
    </location>
</feature>
<keyword evidence="3 5" id="KW-0371">Homeobox</keyword>
<dbReference type="RefSeq" id="XP_072851142.1">
    <property type="nucleotide sequence ID" value="XM_072995041.1"/>
</dbReference>
<dbReference type="InterPro" id="IPR001356">
    <property type="entry name" value="HD"/>
</dbReference>
<proteinExistence type="predicted"/>
<sequence>MSTPQKRCTKKSKEGSAPPAARPVSQRRTRTKYEPQHVAFLKQVYTRFPYPGFPMLEELAKVLKVDSGRLQVWFQNRRARDEKRKRKQALLPKDPRPQKNPALPPQGPEVQPNSSGSNWMLGWGQQPQGPQMPHRHGSSTEELTAYTLEGSSMVCFQTWRARRLMPQRRRQNAPPEDPSSQNAFLNNHVWPNEEIWQNAGVPAQRPANQLSCTGRNGTPSWGQQPQVYQVSHQQETCVQTENISYGTRQAASSADNFQVGPAAGASQAGAWDGGPLYNHSQLPVSDYAPANGGYAEVNGLWLHGNEQLRMQVFPPQQNSAPGGPVDSLLTAAGASQAGAWDGGPLYNHSQLPVSDYAPANGGYAEGNGLWLHGNEQLRMQAFPPQQNSAPGGPVDSFLTAQRSSFSGESSSTAYWGSTSDHSSCSTHHSQ</sequence>
<protein>
    <recommendedName>
        <fullName evidence="8">Homeobox domain-containing protein</fullName>
    </recommendedName>
</protein>
<dbReference type="Proteomes" id="UP001652642">
    <property type="component" value="Chromosome 3"/>
</dbReference>
<dbReference type="PANTHER" id="PTHR46123">
    <property type="entry name" value="MIX-TYPE HOMEOBOX GENE 1-RELATED"/>
    <property type="match status" value="1"/>
</dbReference>
<dbReference type="CDD" id="cd00086">
    <property type="entry name" value="homeodomain"/>
    <property type="match status" value="1"/>
</dbReference>
<dbReference type="PANTHER" id="PTHR46123:SF4">
    <property type="entry name" value="MIX-TYPE HOMEOBOX GENE 1-RELATED"/>
    <property type="match status" value="1"/>
</dbReference>
<evidence type="ECO:0000256" key="1">
    <source>
        <dbReference type="ARBA" id="ARBA00004123"/>
    </source>
</evidence>
<dbReference type="Pfam" id="PF00046">
    <property type="entry name" value="Homeodomain"/>
    <property type="match status" value="1"/>
</dbReference>
<name>A0ABM5G0F7_9SAUR</name>
<reference evidence="10" key="1">
    <citation type="submission" date="2025-08" db="UniProtKB">
        <authorList>
            <consortium name="RefSeq"/>
        </authorList>
    </citation>
    <scope>IDENTIFICATION</scope>
</reference>
<dbReference type="Gene3D" id="1.10.10.60">
    <property type="entry name" value="Homeodomain-like"/>
    <property type="match status" value="1"/>
</dbReference>
<feature type="compositionally biased region" description="Polar residues" evidence="7">
    <location>
        <begin position="398"/>
        <end position="416"/>
    </location>
</feature>